<dbReference type="InterPro" id="IPR003718">
    <property type="entry name" value="OsmC/Ohr_fam"/>
</dbReference>
<evidence type="ECO:0000256" key="1">
    <source>
        <dbReference type="SAM" id="MobiDB-lite"/>
    </source>
</evidence>
<dbReference type="EC" id="1.11.1.-" evidence="2"/>
<dbReference type="Proteomes" id="UP001595921">
    <property type="component" value="Unassembled WGS sequence"/>
</dbReference>
<accession>A0ABD5PC02</accession>
<proteinExistence type="predicted"/>
<protein>
    <submittedName>
        <fullName evidence="2">OsmC family protein</fullName>
        <ecNumber evidence="2">1.11.1.-</ecNumber>
    </submittedName>
</protein>
<organism evidence="2 3">
    <name type="scientific">Halobium salinum</name>
    <dbReference type="NCBI Taxonomy" id="1364940"/>
    <lineage>
        <taxon>Archaea</taxon>
        <taxon>Methanobacteriati</taxon>
        <taxon>Methanobacteriota</taxon>
        <taxon>Stenosarchaea group</taxon>
        <taxon>Halobacteria</taxon>
        <taxon>Halobacteriales</taxon>
        <taxon>Haloferacaceae</taxon>
        <taxon>Halobium</taxon>
    </lineage>
</organism>
<dbReference type="AlphaFoldDB" id="A0ABD5PC02"/>
<reference evidence="2 3" key="1">
    <citation type="journal article" date="2019" name="Int. J. Syst. Evol. Microbiol.">
        <title>The Global Catalogue of Microorganisms (GCM) 10K type strain sequencing project: providing services to taxonomists for standard genome sequencing and annotation.</title>
        <authorList>
            <consortium name="The Broad Institute Genomics Platform"/>
            <consortium name="The Broad Institute Genome Sequencing Center for Infectious Disease"/>
            <person name="Wu L."/>
            <person name="Ma J."/>
        </authorList>
    </citation>
    <scope>NUCLEOTIDE SEQUENCE [LARGE SCALE GENOMIC DNA]</scope>
    <source>
        <strain evidence="2 3">CGMCC 1.12553</strain>
    </source>
</reference>
<feature type="region of interest" description="Disordered" evidence="1">
    <location>
        <begin position="1"/>
        <end position="26"/>
    </location>
</feature>
<evidence type="ECO:0000313" key="3">
    <source>
        <dbReference type="Proteomes" id="UP001595921"/>
    </source>
</evidence>
<dbReference type="GO" id="GO:0004601">
    <property type="term" value="F:peroxidase activity"/>
    <property type="evidence" value="ECO:0007669"/>
    <property type="project" value="UniProtKB-KW"/>
</dbReference>
<name>A0ABD5PC02_9EURY</name>
<evidence type="ECO:0000313" key="2">
    <source>
        <dbReference type="EMBL" id="MFC4358485.1"/>
    </source>
</evidence>
<gene>
    <name evidence="2" type="ORF">ACFO0N_11095</name>
</gene>
<dbReference type="EMBL" id="JBHSDS010000006">
    <property type="protein sequence ID" value="MFC4358485.1"/>
    <property type="molecule type" value="Genomic_DNA"/>
</dbReference>
<sequence>MSDAHRQSTKKTYRLRTDTHGPRKATVRVRDHAFTVDAPEASGGTDEGPTPVEYLLGALAGCVNVTGSRVASDMDIDLTVTGVDIEADIDPARFVGADTDARAGFDPIRVTVGLDTTEDEATVTAWLAEMESRNPVLDNLIAPTAVAFGVTR</sequence>
<dbReference type="InterPro" id="IPR036102">
    <property type="entry name" value="OsmC/Ohrsf"/>
</dbReference>
<keyword evidence="3" id="KW-1185">Reference proteome</keyword>
<dbReference type="Pfam" id="PF02566">
    <property type="entry name" value="OsmC"/>
    <property type="match status" value="1"/>
</dbReference>
<dbReference type="SUPFAM" id="SSF82784">
    <property type="entry name" value="OsmC-like"/>
    <property type="match status" value="1"/>
</dbReference>
<dbReference type="InterPro" id="IPR052924">
    <property type="entry name" value="OsmC/Ohr_hydroprdx_reductase"/>
</dbReference>
<dbReference type="RefSeq" id="WP_267623775.1">
    <property type="nucleotide sequence ID" value="NZ_JAODIW010000008.1"/>
</dbReference>
<dbReference type="PANTHER" id="PTHR35368">
    <property type="entry name" value="HYDROPEROXIDE REDUCTASE"/>
    <property type="match status" value="1"/>
</dbReference>
<dbReference type="PANTHER" id="PTHR35368:SF1">
    <property type="entry name" value="HYDROPEROXIDE REDUCTASE"/>
    <property type="match status" value="1"/>
</dbReference>
<comment type="caution">
    <text evidence="2">The sequence shown here is derived from an EMBL/GenBank/DDBJ whole genome shotgun (WGS) entry which is preliminary data.</text>
</comment>
<keyword evidence="2" id="KW-0560">Oxidoreductase</keyword>
<dbReference type="InterPro" id="IPR015946">
    <property type="entry name" value="KH_dom-like_a/b"/>
</dbReference>
<keyword evidence="2" id="KW-0575">Peroxidase</keyword>
<dbReference type="Gene3D" id="3.30.300.20">
    <property type="match status" value="1"/>
</dbReference>